<dbReference type="SUPFAM" id="SSF52540">
    <property type="entry name" value="P-loop containing nucleoside triphosphate hydrolases"/>
    <property type="match status" value="1"/>
</dbReference>
<dbReference type="InterPro" id="IPR027417">
    <property type="entry name" value="P-loop_NTPase"/>
</dbReference>
<dbReference type="Proteomes" id="UP000192439">
    <property type="component" value="Chromosome"/>
</dbReference>
<organism evidence="2 3">
    <name type="scientific">Microcystis aeruginosa PCC 7806SL</name>
    <dbReference type="NCBI Taxonomy" id="1903187"/>
    <lineage>
        <taxon>Bacteria</taxon>
        <taxon>Bacillati</taxon>
        <taxon>Cyanobacteriota</taxon>
        <taxon>Cyanophyceae</taxon>
        <taxon>Oscillatoriophycideae</taxon>
        <taxon>Chroococcales</taxon>
        <taxon>Microcystaceae</taxon>
        <taxon>Microcystis</taxon>
    </lineage>
</organism>
<evidence type="ECO:0000313" key="3">
    <source>
        <dbReference type="Proteomes" id="UP000192439"/>
    </source>
</evidence>
<sequence length="347" mass="37924">MKKYSFWNNKGGTGKTSLAFQAVTMFAENNTDKRILVIDLCPQGNLSELLLGGLTGSGSQNLNSLHNNQPRKSVGGYFQERLPSPYAMPQINPDDFISNPTHFNNSIPVNIDLLAGDALVELQSNAITTLANTQIPGTNTWLKVIDWANDFVALVADNYDFLFIDANPSFSIYTQIALAATDSMILPVMADDSSRRAVQNAFALVQGINLPSPIYQQHNFSSQLQAAGRSAPKFHLFPKNRLTQYMGPASAYFAVLTKIDTMIGSILETDPNVVTFTTLADAVVDIRDFQTTGVVAFAQGLPFSKMSSGIYKLPGREVQVRADYLENCGSSVCVMQWTGVIRNGTLM</sequence>
<feature type="domain" description="AAA" evidence="1">
    <location>
        <begin position="1"/>
        <end position="205"/>
    </location>
</feature>
<dbReference type="Gene3D" id="3.40.50.300">
    <property type="entry name" value="P-loop containing nucleotide triphosphate hydrolases"/>
    <property type="match status" value="1"/>
</dbReference>
<gene>
    <name evidence="2" type="ORF">BH695_1445</name>
</gene>
<proteinExistence type="predicted"/>
<reference evidence="2 3" key="1">
    <citation type="journal article" date="2018" name="Harmful Algae">
        <title>The highly heterogeneous methylated genomes and diverse restriction-modification systems of bloom-forming Microcystis.</title>
        <authorList>
            <person name="Zhao L."/>
            <person name="Song Y."/>
            <person name="Li L."/>
            <person name="Gan N."/>
            <person name="Brand J.J."/>
            <person name="Song L."/>
        </authorList>
    </citation>
    <scope>NUCLEOTIDE SEQUENCE [LARGE SCALE GENOMIC DNA]</scope>
    <source>
        <strain evidence="2 3">PCC 7806SL</strain>
    </source>
</reference>
<dbReference type="EMBL" id="CP020771">
    <property type="protein sequence ID" value="ARI80726.1"/>
    <property type="molecule type" value="Genomic_DNA"/>
</dbReference>
<dbReference type="InterPro" id="IPR025669">
    <property type="entry name" value="AAA_dom"/>
</dbReference>
<accession>A0AB33BQ87</accession>
<keyword evidence="3" id="KW-1185">Reference proteome</keyword>
<evidence type="ECO:0000313" key="2">
    <source>
        <dbReference type="EMBL" id="ARI80726.1"/>
    </source>
</evidence>
<name>A0AB33BQ87_MICA7</name>
<dbReference type="PANTHER" id="PTHR13696:SF99">
    <property type="entry name" value="COBYRINIC ACID AC-DIAMIDE SYNTHASE"/>
    <property type="match status" value="1"/>
</dbReference>
<dbReference type="Pfam" id="PF13614">
    <property type="entry name" value="AAA_31"/>
    <property type="match status" value="1"/>
</dbReference>
<evidence type="ECO:0000259" key="1">
    <source>
        <dbReference type="Pfam" id="PF13614"/>
    </source>
</evidence>
<dbReference type="AlphaFoldDB" id="A0AB33BQ87"/>
<protein>
    <recommendedName>
        <fullName evidence="1">AAA domain-containing protein</fullName>
    </recommendedName>
</protein>
<dbReference type="InterPro" id="IPR050678">
    <property type="entry name" value="DNA_Partitioning_ATPase"/>
</dbReference>
<dbReference type="PANTHER" id="PTHR13696">
    <property type="entry name" value="P-LOOP CONTAINING NUCLEOSIDE TRIPHOSPHATE HYDROLASE"/>
    <property type="match status" value="1"/>
</dbReference>
<dbReference type="CDD" id="cd02042">
    <property type="entry name" value="ParAB_family"/>
    <property type="match status" value="1"/>
</dbReference>